<feature type="region of interest" description="Disordered" evidence="1">
    <location>
        <begin position="1"/>
        <end position="31"/>
    </location>
</feature>
<reference evidence="2 3" key="1">
    <citation type="journal article" date="2023" name="Sci. Data">
        <title>Genome assembly of the Korean intertidal mud-creeper Batillaria attramentaria.</title>
        <authorList>
            <person name="Patra A.K."/>
            <person name="Ho P.T."/>
            <person name="Jun S."/>
            <person name="Lee S.J."/>
            <person name="Kim Y."/>
            <person name="Won Y.J."/>
        </authorList>
    </citation>
    <scope>NUCLEOTIDE SEQUENCE [LARGE SCALE GENOMIC DNA]</scope>
    <source>
        <strain evidence="2">Wonlab-2016</strain>
    </source>
</reference>
<dbReference type="Proteomes" id="UP001519460">
    <property type="component" value="Unassembled WGS sequence"/>
</dbReference>
<dbReference type="AlphaFoldDB" id="A0ABD0JZQ8"/>
<organism evidence="2 3">
    <name type="scientific">Batillaria attramentaria</name>
    <dbReference type="NCBI Taxonomy" id="370345"/>
    <lineage>
        <taxon>Eukaryota</taxon>
        <taxon>Metazoa</taxon>
        <taxon>Spiralia</taxon>
        <taxon>Lophotrochozoa</taxon>
        <taxon>Mollusca</taxon>
        <taxon>Gastropoda</taxon>
        <taxon>Caenogastropoda</taxon>
        <taxon>Sorbeoconcha</taxon>
        <taxon>Cerithioidea</taxon>
        <taxon>Batillariidae</taxon>
        <taxon>Batillaria</taxon>
    </lineage>
</organism>
<protein>
    <submittedName>
        <fullName evidence="2">Uncharacterized protein</fullName>
    </submittedName>
</protein>
<keyword evidence="3" id="KW-1185">Reference proteome</keyword>
<gene>
    <name evidence="2" type="ORF">BaRGS_00028266</name>
</gene>
<sequence>MKQASKQRDGWLIQTNEKKKRGMTQSNGRLPRQEPAYIPCQVQFRQRTIGVGGWECVWMLTCFSQRVLPFANFS</sequence>
<comment type="caution">
    <text evidence="2">The sequence shown here is derived from an EMBL/GenBank/DDBJ whole genome shotgun (WGS) entry which is preliminary data.</text>
</comment>
<evidence type="ECO:0000313" key="3">
    <source>
        <dbReference type="Proteomes" id="UP001519460"/>
    </source>
</evidence>
<dbReference type="EMBL" id="JACVVK020000280">
    <property type="protein sequence ID" value="KAK7480532.1"/>
    <property type="molecule type" value="Genomic_DNA"/>
</dbReference>
<accession>A0ABD0JZQ8</accession>
<evidence type="ECO:0000256" key="1">
    <source>
        <dbReference type="SAM" id="MobiDB-lite"/>
    </source>
</evidence>
<evidence type="ECO:0000313" key="2">
    <source>
        <dbReference type="EMBL" id="KAK7480532.1"/>
    </source>
</evidence>
<proteinExistence type="predicted"/>
<name>A0ABD0JZQ8_9CAEN</name>